<feature type="compositionally biased region" description="Acidic residues" evidence="1">
    <location>
        <begin position="537"/>
        <end position="546"/>
    </location>
</feature>
<keyword evidence="4" id="KW-1185">Reference proteome</keyword>
<dbReference type="OrthoDB" id="3003917at2759"/>
<feature type="region of interest" description="Disordered" evidence="1">
    <location>
        <begin position="319"/>
        <end position="453"/>
    </location>
</feature>
<organism evidence="3 4">
    <name type="scientific">Fibroporia radiculosa</name>
    <dbReference type="NCBI Taxonomy" id="599839"/>
    <lineage>
        <taxon>Eukaryota</taxon>
        <taxon>Fungi</taxon>
        <taxon>Dikarya</taxon>
        <taxon>Basidiomycota</taxon>
        <taxon>Agaricomycotina</taxon>
        <taxon>Agaricomycetes</taxon>
        <taxon>Polyporales</taxon>
        <taxon>Fibroporiaceae</taxon>
        <taxon>Fibroporia</taxon>
    </lineage>
</organism>
<dbReference type="InterPro" id="IPR013948">
    <property type="entry name" value="DNA_replication_reg_Sld3_C"/>
</dbReference>
<accession>J4I8J3</accession>
<proteinExistence type="predicted"/>
<feature type="compositionally biased region" description="Polar residues" evidence="1">
    <location>
        <begin position="1"/>
        <end position="14"/>
    </location>
</feature>
<dbReference type="InParanoid" id="J4I8J3"/>
<name>J4I8J3_9APHY</name>
<feature type="compositionally biased region" description="Low complexity" evidence="1">
    <location>
        <begin position="325"/>
        <end position="334"/>
    </location>
</feature>
<dbReference type="Pfam" id="PF08639">
    <property type="entry name" value="Sld3_STD"/>
    <property type="match status" value="1"/>
</dbReference>
<feature type="compositionally biased region" description="Polar residues" evidence="1">
    <location>
        <begin position="364"/>
        <end position="380"/>
    </location>
</feature>
<evidence type="ECO:0000256" key="1">
    <source>
        <dbReference type="SAM" id="MobiDB-lite"/>
    </source>
</evidence>
<dbReference type="EMBL" id="HE796937">
    <property type="protein sequence ID" value="CCL99511.1"/>
    <property type="molecule type" value="Genomic_DNA"/>
</dbReference>
<dbReference type="RefSeq" id="XP_012178794.1">
    <property type="nucleotide sequence ID" value="XM_012323404.1"/>
</dbReference>
<evidence type="ECO:0000313" key="3">
    <source>
        <dbReference type="EMBL" id="CCL99511.1"/>
    </source>
</evidence>
<feature type="region of interest" description="Disordered" evidence="1">
    <location>
        <begin position="262"/>
        <end position="281"/>
    </location>
</feature>
<dbReference type="Gene3D" id="1.20.58.2130">
    <property type="match status" value="1"/>
</dbReference>
<sequence length="574" mass="64601">MNNDMSSACSSKSTADPHLTSLPLESPVKWTAAQERSINKDHPLNSLNSSETPKDYVMRTYLQFLWLPKSVAPLRLLVPALLRVTTWIQTISNPTFYPSHPLHDALRPLLLAPRDAAEKYHVRINQIIDDDAEGGNLQENMMWFAYKNEMLDEDEAHSNESQFDLEERWKNRWLSGMEQREVQIQIILHLLLLSLPSSSNREISPSSTLELPAHLSPLKNRKRKKREPTPPPPELPLEERIERLMDRLSVWQLVAKLDAEPAQRDRSTYSQQDKGKQKASNERDWMQIFCEDVVERLFKDKLPEQCALLRSKVSLDSSFSDDTDLVLSSSSPSSPRHKSKRLKSATSSRSASRLDFMSSDKTARSQNSKKGTKQSRPQDLQRSRSLSMSLEEERARSASIGPGSLRKPLLTREVSMTTAFKGKAQARQRERAAAAARAKTTQRRKPALAVDDVSTRAKAKESIQGVTLVAATPVKSKPRTSQSKEAETSQFDLTLPPLPMCDLSAGMEGDGDDEDWTLASSPDVLMLRSSSQGAQDFDSEDDEEELSLGNRMERELGGRVLVTGTPTKKQRLMV</sequence>
<dbReference type="Proteomes" id="UP000006352">
    <property type="component" value="Unassembled WGS sequence"/>
</dbReference>
<feature type="region of interest" description="Disordered" evidence="1">
    <location>
        <begin position="1"/>
        <end position="22"/>
    </location>
</feature>
<feature type="region of interest" description="Disordered" evidence="1">
    <location>
        <begin position="474"/>
        <end position="497"/>
    </location>
</feature>
<feature type="domain" description="DNA replication regulator Sld3 C-terminal" evidence="2">
    <location>
        <begin position="152"/>
        <end position="447"/>
    </location>
</feature>
<gene>
    <name evidence="3" type="ORF">FIBRA_01529</name>
</gene>
<evidence type="ECO:0000313" key="4">
    <source>
        <dbReference type="Proteomes" id="UP000006352"/>
    </source>
</evidence>
<dbReference type="AlphaFoldDB" id="J4I8J3"/>
<evidence type="ECO:0000259" key="2">
    <source>
        <dbReference type="Pfam" id="PF08639"/>
    </source>
</evidence>
<dbReference type="GeneID" id="24094422"/>
<dbReference type="HOGENOM" id="CLU_032496_0_0_1"/>
<feature type="region of interest" description="Disordered" evidence="1">
    <location>
        <begin position="203"/>
        <end position="238"/>
    </location>
</feature>
<protein>
    <recommendedName>
        <fullName evidence="2">DNA replication regulator Sld3 C-terminal domain-containing protein</fullName>
    </recommendedName>
</protein>
<reference evidence="3 4" key="1">
    <citation type="journal article" date="2012" name="Appl. Environ. Microbiol.">
        <title>Short-read sequencing for genomic analysis of the brown rot fungus Fibroporia radiculosa.</title>
        <authorList>
            <person name="Tang J.D."/>
            <person name="Perkins A.D."/>
            <person name="Sonstegard T.S."/>
            <person name="Schroeder S.G."/>
            <person name="Burgess S.C."/>
            <person name="Diehl S.V."/>
        </authorList>
    </citation>
    <scope>NUCLEOTIDE SEQUENCE [LARGE SCALE GENOMIC DNA]</scope>
    <source>
        <strain evidence="3 4">TFFH 294</strain>
    </source>
</reference>
<feature type="region of interest" description="Disordered" evidence="1">
    <location>
        <begin position="528"/>
        <end position="551"/>
    </location>
</feature>
<dbReference type="STRING" id="599839.J4I8J3"/>